<evidence type="ECO:0000256" key="1">
    <source>
        <dbReference type="ARBA" id="ARBA00004651"/>
    </source>
</evidence>
<evidence type="ECO:0000256" key="3">
    <source>
        <dbReference type="ARBA" id="ARBA00022448"/>
    </source>
</evidence>
<evidence type="ECO:0000256" key="5">
    <source>
        <dbReference type="ARBA" id="ARBA00022692"/>
    </source>
</evidence>
<dbReference type="PANTHER" id="PTHR43848:SF2">
    <property type="entry name" value="PUTRESCINE TRANSPORT SYSTEM PERMEASE PROTEIN POTI"/>
    <property type="match status" value="1"/>
</dbReference>
<dbReference type="InterPro" id="IPR000515">
    <property type="entry name" value="MetI-like"/>
</dbReference>
<comment type="subcellular location">
    <subcellularLocation>
        <location evidence="1">Cell membrane</location>
        <topology evidence="1">Multi-pass membrane protein</topology>
    </subcellularLocation>
</comment>
<evidence type="ECO:0000259" key="9">
    <source>
        <dbReference type="PROSITE" id="PS50928"/>
    </source>
</evidence>
<dbReference type="GO" id="GO:0005886">
    <property type="term" value="C:plasma membrane"/>
    <property type="evidence" value="ECO:0007669"/>
    <property type="project" value="UniProtKB-SubCell"/>
</dbReference>
<dbReference type="PROSITE" id="PS50928">
    <property type="entry name" value="ABC_TM1"/>
    <property type="match status" value="1"/>
</dbReference>
<comment type="similarity">
    <text evidence="2">Belongs to the binding-protein-dependent transport system permease family. CysTW subfamily.</text>
</comment>
<gene>
    <name evidence="10" type="ORF">METZ01_LOCUS123592</name>
</gene>
<dbReference type="EMBL" id="UINC01017127">
    <property type="protein sequence ID" value="SVA70738.1"/>
    <property type="molecule type" value="Genomic_DNA"/>
</dbReference>
<accession>A0A381Y181</accession>
<keyword evidence="3" id="KW-0813">Transport</keyword>
<dbReference type="Pfam" id="PF00528">
    <property type="entry name" value="BPD_transp_1"/>
    <property type="match status" value="1"/>
</dbReference>
<proteinExistence type="inferred from homology"/>
<feature type="transmembrane region" description="Helical" evidence="8">
    <location>
        <begin position="87"/>
        <end position="112"/>
    </location>
</feature>
<keyword evidence="5 8" id="KW-0812">Transmembrane</keyword>
<dbReference type="Gene3D" id="1.10.3720.10">
    <property type="entry name" value="MetI-like"/>
    <property type="match status" value="1"/>
</dbReference>
<evidence type="ECO:0000256" key="7">
    <source>
        <dbReference type="ARBA" id="ARBA00023136"/>
    </source>
</evidence>
<feature type="transmembrane region" description="Helical" evidence="8">
    <location>
        <begin position="192"/>
        <end position="211"/>
    </location>
</feature>
<dbReference type="InterPro" id="IPR051789">
    <property type="entry name" value="Bact_Polyamine_Transport"/>
</dbReference>
<dbReference type="AlphaFoldDB" id="A0A381Y181"/>
<dbReference type="PANTHER" id="PTHR43848">
    <property type="entry name" value="PUTRESCINE TRANSPORT SYSTEM PERMEASE PROTEIN POTI"/>
    <property type="match status" value="1"/>
</dbReference>
<dbReference type="InterPro" id="IPR035906">
    <property type="entry name" value="MetI-like_sf"/>
</dbReference>
<feature type="transmembrane region" description="Helical" evidence="8">
    <location>
        <begin position="124"/>
        <end position="143"/>
    </location>
</feature>
<evidence type="ECO:0000256" key="4">
    <source>
        <dbReference type="ARBA" id="ARBA00022475"/>
    </source>
</evidence>
<feature type="transmembrane region" description="Helical" evidence="8">
    <location>
        <begin position="223"/>
        <end position="242"/>
    </location>
</feature>
<evidence type="ECO:0000256" key="8">
    <source>
        <dbReference type="SAM" id="Phobius"/>
    </source>
</evidence>
<keyword evidence="4" id="KW-1003">Cell membrane</keyword>
<protein>
    <recommendedName>
        <fullName evidence="9">ABC transmembrane type-1 domain-containing protein</fullName>
    </recommendedName>
</protein>
<feature type="domain" description="ABC transmembrane type-1" evidence="9">
    <location>
        <begin position="52"/>
        <end position="239"/>
    </location>
</feature>
<dbReference type="CDD" id="cd06261">
    <property type="entry name" value="TM_PBP2"/>
    <property type="match status" value="1"/>
</dbReference>
<sequence>MAIILSFFLISPIFLVVLFAFTDRAIASFPITNFSLKWWIEIFNHRQFVSCLINSITIGVSVAIVSSITGTMAAIGLSKISNKSASLILAIISIPIMLPPLVLGITLLSFYVSIGMKLGLHTVIYSHLLFTQPFVILIIYSRMITFDYSVIDSARDLGASPLKAFFTITIPIIQPVVIGASLLAVALSVDDFIITFFTIGAGNTLPTLVFGMMRTSLKPEVNAIGTIILFMTISSSIIALWITKYRG</sequence>
<keyword evidence="6 8" id="KW-1133">Transmembrane helix</keyword>
<evidence type="ECO:0000256" key="2">
    <source>
        <dbReference type="ARBA" id="ARBA00007069"/>
    </source>
</evidence>
<evidence type="ECO:0000256" key="6">
    <source>
        <dbReference type="ARBA" id="ARBA00022989"/>
    </source>
</evidence>
<name>A0A381Y181_9ZZZZ</name>
<organism evidence="10">
    <name type="scientific">marine metagenome</name>
    <dbReference type="NCBI Taxonomy" id="408172"/>
    <lineage>
        <taxon>unclassified sequences</taxon>
        <taxon>metagenomes</taxon>
        <taxon>ecological metagenomes</taxon>
    </lineage>
</organism>
<feature type="transmembrane region" description="Helical" evidence="8">
    <location>
        <begin position="52"/>
        <end position="75"/>
    </location>
</feature>
<evidence type="ECO:0000313" key="10">
    <source>
        <dbReference type="EMBL" id="SVA70738.1"/>
    </source>
</evidence>
<dbReference type="SUPFAM" id="SSF161098">
    <property type="entry name" value="MetI-like"/>
    <property type="match status" value="1"/>
</dbReference>
<keyword evidence="7 8" id="KW-0472">Membrane</keyword>
<dbReference type="GO" id="GO:0055085">
    <property type="term" value="P:transmembrane transport"/>
    <property type="evidence" value="ECO:0007669"/>
    <property type="project" value="InterPro"/>
</dbReference>
<feature type="transmembrane region" description="Helical" evidence="8">
    <location>
        <begin position="164"/>
        <end position="186"/>
    </location>
</feature>
<reference evidence="10" key="1">
    <citation type="submission" date="2018-05" db="EMBL/GenBank/DDBJ databases">
        <authorList>
            <person name="Lanie J.A."/>
            <person name="Ng W.-L."/>
            <person name="Kazmierczak K.M."/>
            <person name="Andrzejewski T.M."/>
            <person name="Davidsen T.M."/>
            <person name="Wayne K.J."/>
            <person name="Tettelin H."/>
            <person name="Glass J.I."/>
            <person name="Rusch D."/>
            <person name="Podicherti R."/>
            <person name="Tsui H.-C.T."/>
            <person name="Winkler M.E."/>
        </authorList>
    </citation>
    <scope>NUCLEOTIDE SEQUENCE</scope>
</reference>